<dbReference type="Pfam" id="PF15185">
    <property type="entry name" value="BMF"/>
    <property type="match status" value="1"/>
</dbReference>
<name>A0A8T0BAQ9_SILME</name>
<accession>A0A8T0BAQ9</accession>
<dbReference type="GO" id="GO:0010507">
    <property type="term" value="P:negative regulation of autophagy"/>
    <property type="evidence" value="ECO:0007669"/>
    <property type="project" value="TreeGrafter"/>
</dbReference>
<evidence type="ECO:0000313" key="2">
    <source>
        <dbReference type="EMBL" id="KAF7704208.1"/>
    </source>
</evidence>
<dbReference type="Proteomes" id="UP000606274">
    <property type="component" value="Unassembled WGS sequence"/>
</dbReference>
<comment type="caution">
    <text evidence="2">The sequence shown here is derived from an EMBL/GenBank/DDBJ whole genome shotgun (WGS) entry which is preliminary data.</text>
</comment>
<dbReference type="GO" id="GO:0006915">
    <property type="term" value="P:apoptotic process"/>
    <property type="evidence" value="ECO:0007669"/>
    <property type="project" value="InterPro"/>
</dbReference>
<keyword evidence="3" id="KW-1185">Reference proteome</keyword>
<dbReference type="PANTHER" id="PTHR32014">
    <property type="entry name" value="BCL-2-MODIFYING FACTOR"/>
    <property type="match status" value="1"/>
</dbReference>
<protein>
    <submittedName>
        <fullName evidence="2">Uncharacterized protein</fullName>
    </submittedName>
</protein>
<organism evidence="2 3">
    <name type="scientific">Silurus meridionalis</name>
    <name type="common">Southern catfish</name>
    <name type="synonym">Silurus soldatovi meridionalis</name>
    <dbReference type="NCBI Taxonomy" id="175797"/>
    <lineage>
        <taxon>Eukaryota</taxon>
        <taxon>Metazoa</taxon>
        <taxon>Chordata</taxon>
        <taxon>Craniata</taxon>
        <taxon>Vertebrata</taxon>
        <taxon>Euteleostomi</taxon>
        <taxon>Actinopterygii</taxon>
        <taxon>Neopterygii</taxon>
        <taxon>Teleostei</taxon>
        <taxon>Ostariophysi</taxon>
        <taxon>Siluriformes</taxon>
        <taxon>Siluridae</taxon>
        <taxon>Silurus</taxon>
    </lineage>
</organism>
<evidence type="ECO:0000256" key="1">
    <source>
        <dbReference type="SAM" id="MobiDB-lite"/>
    </source>
</evidence>
<dbReference type="PANTHER" id="PTHR32014:SF2">
    <property type="entry name" value="BCL-2-MODIFYING FACTOR"/>
    <property type="match status" value="1"/>
</dbReference>
<reference evidence="2" key="1">
    <citation type="submission" date="2020-08" db="EMBL/GenBank/DDBJ databases">
        <title>Chromosome-level assembly of Southern catfish (Silurus meridionalis) provides insights into visual adaptation to the nocturnal and benthic lifestyles.</title>
        <authorList>
            <person name="Zhang Y."/>
            <person name="Wang D."/>
            <person name="Peng Z."/>
        </authorList>
    </citation>
    <scope>NUCLEOTIDE SEQUENCE</scope>
    <source>
        <strain evidence="2">SWU-2019-XX</strain>
        <tissue evidence="2">Muscle</tissue>
    </source>
</reference>
<dbReference type="AlphaFoldDB" id="A0A8T0BAQ9"/>
<dbReference type="GO" id="GO:0043065">
    <property type="term" value="P:positive regulation of apoptotic process"/>
    <property type="evidence" value="ECO:0007669"/>
    <property type="project" value="TreeGrafter"/>
</dbReference>
<dbReference type="GO" id="GO:0016459">
    <property type="term" value="C:myosin complex"/>
    <property type="evidence" value="ECO:0007669"/>
    <property type="project" value="TreeGrafter"/>
</dbReference>
<feature type="region of interest" description="Disordered" evidence="1">
    <location>
        <begin position="166"/>
        <end position="190"/>
    </location>
</feature>
<dbReference type="EMBL" id="JABFDY010000008">
    <property type="protein sequence ID" value="KAF7704208.1"/>
    <property type="molecule type" value="Genomic_DNA"/>
</dbReference>
<dbReference type="InterPro" id="IPR028192">
    <property type="entry name" value="BMF"/>
</dbReference>
<sequence>MHVSELTTEQRWRVCKTLLMDEDDDDVFGAVSHCWPSSSTGIKQEDQSTQTPGSQVARINGMLPCGVDEEPRRLFYGSAGLLLLTSSARSDHIENAMLPENQPRRRQAHSVEVQIGQKLQMIGDQFYQEHMLQHRNQRNQWPFWLRLASALYAILFEGEPAVHRRRPEDRRLKESKISEGQPLSDGRQIKGKGNRGCYTFWGILLTI</sequence>
<gene>
    <name evidence="2" type="ORF">HF521_021280</name>
</gene>
<feature type="compositionally biased region" description="Basic and acidic residues" evidence="1">
    <location>
        <begin position="166"/>
        <end position="177"/>
    </location>
</feature>
<evidence type="ECO:0000313" key="3">
    <source>
        <dbReference type="Proteomes" id="UP000606274"/>
    </source>
</evidence>
<proteinExistence type="predicted"/>